<name>A0ABU0FV84_9BACI</name>
<feature type="transmembrane region" description="Helical" evidence="1">
    <location>
        <begin position="130"/>
        <end position="149"/>
    </location>
</feature>
<dbReference type="NCBIfam" id="NF041644">
    <property type="entry name" value="CBO0543_fam"/>
    <property type="match status" value="1"/>
</dbReference>
<keyword evidence="1" id="KW-1133">Transmembrane helix</keyword>
<comment type="caution">
    <text evidence="2">The sequence shown here is derived from an EMBL/GenBank/DDBJ whole genome shotgun (WGS) entry which is preliminary data.</text>
</comment>
<dbReference type="RefSeq" id="WP_307191594.1">
    <property type="nucleotide sequence ID" value="NZ_JAUSUN010000006.1"/>
</dbReference>
<feature type="transmembrane region" description="Helical" evidence="1">
    <location>
        <begin position="62"/>
        <end position="83"/>
    </location>
</feature>
<keyword evidence="1" id="KW-0812">Transmembrane</keyword>
<accession>A0ABU0FV84</accession>
<evidence type="ECO:0000313" key="3">
    <source>
        <dbReference type="Proteomes" id="UP001242313"/>
    </source>
</evidence>
<feature type="transmembrane region" description="Helical" evidence="1">
    <location>
        <begin position="34"/>
        <end position="50"/>
    </location>
</feature>
<gene>
    <name evidence="2" type="ORF">J2S25_001521</name>
</gene>
<dbReference type="EMBL" id="JAUSUN010000006">
    <property type="protein sequence ID" value="MDQ0413318.1"/>
    <property type="molecule type" value="Genomic_DNA"/>
</dbReference>
<proteinExistence type="predicted"/>
<feature type="transmembrane region" description="Helical" evidence="1">
    <location>
        <begin position="95"/>
        <end position="118"/>
    </location>
</feature>
<evidence type="ECO:0000256" key="1">
    <source>
        <dbReference type="SAM" id="Phobius"/>
    </source>
</evidence>
<evidence type="ECO:0000313" key="2">
    <source>
        <dbReference type="EMBL" id="MDQ0413318.1"/>
    </source>
</evidence>
<organism evidence="2 3">
    <name type="scientific">Mesobacillus stamsii</name>
    <dbReference type="NCBI Taxonomy" id="225347"/>
    <lineage>
        <taxon>Bacteria</taxon>
        <taxon>Bacillati</taxon>
        <taxon>Bacillota</taxon>
        <taxon>Bacilli</taxon>
        <taxon>Bacillales</taxon>
        <taxon>Bacillaceae</taxon>
        <taxon>Mesobacillus</taxon>
    </lineage>
</organism>
<dbReference type="InterPro" id="IPR048147">
    <property type="entry name" value="CBO0543-like"/>
</dbReference>
<dbReference type="Proteomes" id="UP001242313">
    <property type="component" value="Unassembled WGS sequence"/>
</dbReference>
<reference evidence="2 3" key="1">
    <citation type="submission" date="2023-07" db="EMBL/GenBank/DDBJ databases">
        <title>Genomic Encyclopedia of Type Strains, Phase IV (KMG-IV): sequencing the most valuable type-strain genomes for metagenomic binning, comparative biology and taxonomic classification.</title>
        <authorList>
            <person name="Goeker M."/>
        </authorList>
    </citation>
    <scope>NUCLEOTIDE SEQUENCE [LARGE SCALE GENOMIC DNA]</scope>
    <source>
        <strain evidence="2 3">DSM 19598</strain>
    </source>
</reference>
<sequence length="150" mass="18006">MKKSNLNYEYINRLQTEWKELETQYWLEYNLFSIQWWFLLLVLILPWVLWSKYVERKRIKEILLFGALLSMLVGLLDELGISLNLWAYPYQLTNLIPGLVAIDYGIIIVAHMFIYQYFREWKSFIITNMILAAIFAFIAEPITVRIAFIN</sequence>
<protein>
    <submittedName>
        <fullName evidence="2">Uncharacterized protein</fullName>
    </submittedName>
</protein>
<keyword evidence="1" id="KW-0472">Membrane</keyword>
<keyword evidence="3" id="KW-1185">Reference proteome</keyword>